<organism evidence="1 2">
    <name type="scientific">Microbacterium phage Fireman</name>
    <dbReference type="NCBI Taxonomy" id="2530118"/>
    <lineage>
        <taxon>Viruses</taxon>
        <taxon>Duplodnaviria</taxon>
        <taxon>Heunggongvirae</taxon>
        <taxon>Uroviricota</taxon>
        <taxon>Caudoviricetes</taxon>
        <taxon>Hodgkinviridae</taxon>
        <taxon>Metamorphoovirus</taxon>
        <taxon>Metamorphoovirus fireman</taxon>
    </lineage>
</organism>
<evidence type="ECO:0000313" key="2">
    <source>
        <dbReference type="Proteomes" id="UP000292772"/>
    </source>
</evidence>
<sequence length="74" mass="8303">MTPRCEARKVLRGAIGTLECHREPDHGGMHRDNTENLYWMDGAPPLEVVEIPQAREIDPALSRTLGRLRGGIEL</sequence>
<gene>
    <name evidence="1" type="primary">7</name>
    <name evidence="1" type="ORF">SEA_FIREMAN_7</name>
</gene>
<accession>A0A481VX28</accession>
<reference evidence="1 2" key="1">
    <citation type="submission" date="2019-02" db="EMBL/GenBank/DDBJ databases">
        <authorList>
            <person name="Batt M."/>
            <person name="McKinney A."/>
            <person name="Svoboda C."/>
            <person name="Garlena R.A."/>
            <person name="Russell D.A."/>
            <person name="Pope W.H."/>
            <person name="Jacobs-Sera D."/>
            <person name="Hatfull G.F."/>
        </authorList>
    </citation>
    <scope>NUCLEOTIDE SEQUENCE [LARGE SCALE GENOMIC DNA]</scope>
</reference>
<dbReference type="Proteomes" id="UP000292772">
    <property type="component" value="Segment"/>
</dbReference>
<evidence type="ECO:0000313" key="1">
    <source>
        <dbReference type="EMBL" id="QBI98091.1"/>
    </source>
</evidence>
<dbReference type="GeneID" id="55011677"/>
<dbReference type="RefSeq" id="YP_009820243.1">
    <property type="nucleotide sequence ID" value="NC_048165.1"/>
</dbReference>
<protein>
    <submittedName>
        <fullName evidence="1">Uncharacterized protein</fullName>
    </submittedName>
</protein>
<dbReference type="EMBL" id="MK524510">
    <property type="protein sequence ID" value="QBI98091.1"/>
    <property type="molecule type" value="Genomic_DNA"/>
</dbReference>
<proteinExistence type="predicted"/>
<dbReference type="KEGG" id="vg:55011677"/>
<keyword evidence="2" id="KW-1185">Reference proteome</keyword>
<name>A0A481VX28_9CAUD</name>